<reference evidence="3" key="1">
    <citation type="journal article" date="2019" name="Int. J. Syst. Evol. Microbiol.">
        <title>The Global Catalogue of Microorganisms (GCM) 10K type strain sequencing project: providing services to taxonomists for standard genome sequencing and annotation.</title>
        <authorList>
            <consortium name="The Broad Institute Genomics Platform"/>
            <consortium name="The Broad Institute Genome Sequencing Center for Infectious Disease"/>
            <person name="Wu L."/>
            <person name="Ma J."/>
        </authorList>
    </citation>
    <scope>NUCLEOTIDE SEQUENCE [LARGE SCALE GENOMIC DNA]</scope>
    <source>
        <strain evidence="3">CCUG 63830</strain>
    </source>
</reference>
<comment type="caution">
    <text evidence="2">The sequence shown here is derived from an EMBL/GenBank/DDBJ whole genome shotgun (WGS) entry which is preliminary data.</text>
</comment>
<keyword evidence="3" id="KW-1185">Reference proteome</keyword>
<name>A0ABW1ZGC3_9DEIO</name>
<feature type="compositionally biased region" description="Low complexity" evidence="1">
    <location>
        <begin position="97"/>
        <end position="109"/>
    </location>
</feature>
<sequence length="115" mass="11771">MTSPDHARLNERVLSHWEQERDGQVQGVAAALLREARALQDTLEEFAAQVQAARFPAPAGDCAGCWDERPPEAGHLECQLAAGPLAAGAGVAGGAGARRAGAAGNEAGRPTFSAG</sequence>
<dbReference type="RefSeq" id="WP_380053625.1">
    <property type="nucleotide sequence ID" value="NZ_JBHSWB010000001.1"/>
</dbReference>
<evidence type="ECO:0000313" key="3">
    <source>
        <dbReference type="Proteomes" id="UP001596317"/>
    </source>
</evidence>
<organism evidence="2 3">
    <name type="scientific">Deinococcus multiflagellatus</name>
    <dbReference type="NCBI Taxonomy" id="1656887"/>
    <lineage>
        <taxon>Bacteria</taxon>
        <taxon>Thermotogati</taxon>
        <taxon>Deinococcota</taxon>
        <taxon>Deinococci</taxon>
        <taxon>Deinococcales</taxon>
        <taxon>Deinococcaceae</taxon>
        <taxon>Deinococcus</taxon>
    </lineage>
</organism>
<gene>
    <name evidence="2" type="ORF">ACFP90_01245</name>
</gene>
<accession>A0ABW1ZGC3</accession>
<evidence type="ECO:0000313" key="2">
    <source>
        <dbReference type="EMBL" id="MFC6659136.1"/>
    </source>
</evidence>
<dbReference type="EMBL" id="JBHSWB010000001">
    <property type="protein sequence ID" value="MFC6659136.1"/>
    <property type="molecule type" value="Genomic_DNA"/>
</dbReference>
<proteinExistence type="predicted"/>
<dbReference type="Proteomes" id="UP001596317">
    <property type="component" value="Unassembled WGS sequence"/>
</dbReference>
<protein>
    <submittedName>
        <fullName evidence="2">Uncharacterized protein</fullName>
    </submittedName>
</protein>
<feature type="region of interest" description="Disordered" evidence="1">
    <location>
        <begin position="91"/>
        <end position="115"/>
    </location>
</feature>
<evidence type="ECO:0000256" key="1">
    <source>
        <dbReference type="SAM" id="MobiDB-lite"/>
    </source>
</evidence>